<keyword evidence="2" id="KW-0597">Phosphoprotein</keyword>
<evidence type="ECO:0000259" key="17">
    <source>
        <dbReference type="PROSITE" id="PS50118"/>
    </source>
</evidence>
<keyword evidence="4" id="KW-0809">Transit peptide</keyword>
<feature type="domain" description="HMG box" evidence="17">
    <location>
        <begin position="58"/>
        <end position="126"/>
    </location>
</feature>
<comment type="subcellular location">
    <subcellularLocation>
        <location evidence="1">Mitochondrion matrix</location>
        <location evidence="1">Mitochondrion nucleoid</location>
    </subcellularLocation>
</comment>
<keyword evidence="5" id="KW-0805">Transcription regulation</keyword>
<dbReference type="PANTHER" id="PTHR48112">
    <property type="entry name" value="HIGH MOBILITY GROUP PROTEIN DSP1"/>
    <property type="match status" value="1"/>
</dbReference>
<evidence type="ECO:0000256" key="7">
    <source>
        <dbReference type="ARBA" id="ARBA00023128"/>
    </source>
</evidence>
<dbReference type="EMBL" id="CAUEEQ010034714">
    <property type="protein sequence ID" value="CAJ0952288.1"/>
    <property type="molecule type" value="Genomic_DNA"/>
</dbReference>
<keyword evidence="8" id="KW-0010">Activator</keyword>
<keyword evidence="10" id="KW-1135">Mitochondrion nucleoid</keyword>
<feature type="DNA-binding region" description="HMG box" evidence="14">
    <location>
        <begin position="58"/>
        <end position="126"/>
    </location>
</feature>
<evidence type="ECO:0000313" key="18">
    <source>
        <dbReference type="EMBL" id="CAJ0952288.1"/>
    </source>
</evidence>
<dbReference type="InterPro" id="IPR009071">
    <property type="entry name" value="HMG_box_dom"/>
</dbReference>
<evidence type="ECO:0000256" key="10">
    <source>
        <dbReference type="ARBA" id="ARBA00023271"/>
    </source>
</evidence>
<evidence type="ECO:0000256" key="14">
    <source>
        <dbReference type="PROSITE-ProRule" id="PRU00267"/>
    </source>
</evidence>
<feature type="coiled-coil region" evidence="15">
    <location>
        <begin position="310"/>
        <end position="337"/>
    </location>
</feature>
<evidence type="ECO:0000256" key="5">
    <source>
        <dbReference type="ARBA" id="ARBA00023015"/>
    </source>
</evidence>
<proteinExistence type="predicted"/>
<dbReference type="PROSITE" id="PS50118">
    <property type="entry name" value="HMG_BOX_2"/>
    <property type="match status" value="2"/>
</dbReference>
<sequence>MKTNLRAVINTRRPPEQQVHSLVTSYNSICSSLPGALPALQCSTTRWFSKQHSLDDLPKRPLTSYFRFVGQQRPKLVKDYPQAKVTEICKMIALEWKGLSESARKPFVDAAREEQLKYKDEVRKYKEKLSLLELELLKERKKQRLGKRKHMIHRRELTLLGKPKGSRNSFNIFMSEHFHDTRGDSLMSTKWNKIPHILDEESFCARCQPISQSFKGSRHQASARHACKLADSSSPHAFLKHYNSHTSTDVSLGRRTLEAAVAHFLLLAAAYTHDLCPPMNGSEKKDFTGKMKTLHEDWNRLPHSQKQMYVQLAQDDKIRYENEIKAWEEQMLEIGREDLIRRKSRNRLIRDSAKMQEAKSRKEPHKRSVGKVMKPAREGKKADTWKNEE</sequence>
<keyword evidence="14" id="KW-0539">Nucleus</keyword>
<evidence type="ECO:0000256" key="3">
    <source>
        <dbReference type="ARBA" id="ARBA00022737"/>
    </source>
</evidence>
<accession>A0ABN9LY95</accession>
<evidence type="ECO:0000256" key="12">
    <source>
        <dbReference type="ARBA" id="ARBA00045216"/>
    </source>
</evidence>
<evidence type="ECO:0000256" key="16">
    <source>
        <dbReference type="SAM" id="MobiDB-lite"/>
    </source>
</evidence>
<evidence type="ECO:0000256" key="11">
    <source>
        <dbReference type="ARBA" id="ARBA00040582"/>
    </source>
</evidence>
<dbReference type="Proteomes" id="UP001176940">
    <property type="component" value="Unassembled WGS sequence"/>
</dbReference>
<feature type="compositionally biased region" description="Basic and acidic residues" evidence="16">
    <location>
        <begin position="375"/>
        <end position="389"/>
    </location>
</feature>
<evidence type="ECO:0000256" key="1">
    <source>
        <dbReference type="ARBA" id="ARBA00004436"/>
    </source>
</evidence>
<dbReference type="PANTHER" id="PTHR48112:SF36">
    <property type="entry name" value="TRANSCRIPTION FACTOR A, MITOCHONDRIAL"/>
    <property type="match status" value="1"/>
</dbReference>
<comment type="caution">
    <text evidence="18">The sequence shown here is derived from an EMBL/GenBank/DDBJ whole genome shotgun (WGS) entry which is preliminary data.</text>
</comment>
<keyword evidence="7" id="KW-0496">Mitochondrion</keyword>
<comment type="function">
    <text evidence="12">Binds to the mitochondrial light strand promoter and functions in mitochondrial transcription regulation. Component of the mitochondrial transcription initiation complex, composed at least of TFB2M, TFAM and POLRMT that is required for basal transcription of mitochondrial DNA. In this complex, TFAM recruits POLRMT to a specific promoter whereas TFB2M induces structural changes in POLRMT to enable promoter opening and trapping of the DNA non-template strand. Required for accurate and efficient promoter recognition by the mitochondrial RNA polymerase. Promotes transcription initiation from the HSP1 and the light strand promoter by binding immediately upstream of transcriptional start sites. Is able to unwind DNA. Bends the mitochondrial light strand promoter DNA into a U-turn shape via its HMG boxes. Required for maintenance of normal levels of mitochondrial DNA. May play a role in organizing and compacting mitochondrial DNA.</text>
</comment>
<keyword evidence="6 14" id="KW-0238">DNA-binding</keyword>
<evidence type="ECO:0000256" key="9">
    <source>
        <dbReference type="ARBA" id="ARBA00023163"/>
    </source>
</evidence>
<keyword evidence="3" id="KW-0677">Repeat</keyword>
<evidence type="ECO:0000256" key="4">
    <source>
        <dbReference type="ARBA" id="ARBA00022946"/>
    </source>
</evidence>
<organism evidence="18 19">
    <name type="scientific">Ranitomeya imitator</name>
    <name type="common">mimic poison frog</name>
    <dbReference type="NCBI Taxonomy" id="111125"/>
    <lineage>
        <taxon>Eukaryota</taxon>
        <taxon>Metazoa</taxon>
        <taxon>Chordata</taxon>
        <taxon>Craniata</taxon>
        <taxon>Vertebrata</taxon>
        <taxon>Euteleostomi</taxon>
        <taxon>Amphibia</taxon>
        <taxon>Batrachia</taxon>
        <taxon>Anura</taxon>
        <taxon>Neobatrachia</taxon>
        <taxon>Hyloidea</taxon>
        <taxon>Dendrobatidae</taxon>
        <taxon>Dendrobatinae</taxon>
        <taxon>Ranitomeya</taxon>
    </lineage>
</organism>
<evidence type="ECO:0000256" key="2">
    <source>
        <dbReference type="ARBA" id="ARBA00022553"/>
    </source>
</evidence>
<dbReference type="CDD" id="cd00084">
    <property type="entry name" value="HMG-box_SF"/>
    <property type="match status" value="1"/>
</dbReference>
<comment type="subunit">
    <text evidence="13">Monomer; binds DNA as a monomer. Homodimer. Component of the mitochondrial transcription initiation complex, composed at least of TFB2M, TFAM and POLRMT. In this complex TFAM recruits POLRMT to the promoter whereas TFB2M induces structural changes in POLRMT to enable promoter opening and trapping of the DNA non-template strand. Upon metabolic stress, forms a complex composed of FOXO3, SIRT3, TFAM and POLRMT. Interacts with TFB1M and TFB2M. Interacts with CLPX; this enhances DNA-binding.</text>
</comment>
<feature type="compositionally biased region" description="Basic and acidic residues" evidence="16">
    <location>
        <begin position="350"/>
        <end position="361"/>
    </location>
</feature>
<evidence type="ECO:0000256" key="13">
    <source>
        <dbReference type="ARBA" id="ARBA00046467"/>
    </source>
</evidence>
<dbReference type="SMART" id="SM00398">
    <property type="entry name" value="HMG"/>
    <property type="match status" value="2"/>
</dbReference>
<evidence type="ECO:0000256" key="15">
    <source>
        <dbReference type="SAM" id="Coils"/>
    </source>
</evidence>
<protein>
    <recommendedName>
        <fullName evidence="11">Transcription factor A, mitochondrial</fullName>
    </recommendedName>
</protein>
<dbReference type="Pfam" id="PF00505">
    <property type="entry name" value="HMG_box"/>
    <property type="match status" value="1"/>
</dbReference>
<keyword evidence="9" id="KW-0804">Transcription</keyword>
<dbReference type="Gene3D" id="1.10.30.10">
    <property type="entry name" value="High mobility group box domain"/>
    <property type="match status" value="2"/>
</dbReference>
<feature type="region of interest" description="Disordered" evidence="16">
    <location>
        <begin position="350"/>
        <end position="389"/>
    </location>
</feature>
<feature type="coiled-coil region" evidence="15">
    <location>
        <begin position="108"/>
        <end position="142"/>
    </location>
</feature>
<keyword evidence="15" id="KW-0175">Coiled coil</keyword>
<feature type="domain" description="HMG box" evidence="17">
    <location>
        <begin position="292"/>
        <end position="328"/>
    </location>
</feature>
<dbReference type="InterPro" id="IPR050342">
    <property type="entry name" value="HMGB"/>
</dbReference>
<evidence type="ECO:0000313" key="19">
    <source>
        <dbReference type="Proteomes" id="UP001176940"/>
    </source>
</evidence>
<dbReference type="SUPFAM" id="SSF47095">
    <property type="entry name" value="HMG-box"/>
    <property type="match status" value="2"/>
</dbReference>
<feature type="DNA-binding region" description="HMG box" evidence="14">
    <location>
        <begin position="292"/>
        <end position="328"/>
    </location>
</feature>
<dbReference type="InterPro" id="IPR036910">
    <property type="entry name" value="HMG_box_dom_sf"/>
</dbReference>
<name>A0ABN9LY95_9NEOB</name>
<reference evidence="18" key="1">
    <citation type="submission" date="2023-07" db="EMBL/GenBank/DDBJ databases">
        <authorList>
            <person name="Stuckert A."/>
        </authorList>
    </citation>
    <scope>NUCLEOTIDE SEQUENCE</scope>
</reference>
<evidence type="ECO:0000256" key="6">
    <source>
        <dbReference type="ARBA" id="ARBA00023125"/>
    </source>
</evidence>
<evidence type="ECO:0000256" key="8">
    <source>
        <dbReference type="ARBA" id="ARBA00023159"/>
    </source>
</evidence>
<keyword evidence="19" id="KW-1185">Reference proteome</keyword>
<gene>
    <name evidence="18" type="ORF">RIMI_LOCUS13820564</name>
</gene>